<proteinExistence type="inferred from homology"/>
<dbReference type="InterPro" id="IPR002885">
    <property type="entry name" value="PPR_rpt"/>
</dbReference>
<dbReference type="AlphaFoldDB" id="A0A2C5YY28"/>
<evidence type="ECO:0000313" key="5">
    <source>
        <dbReference type="Proteomes" id="UP000224854"/>
    </source>
</evidence>
<evidence type="ECO:0000256" key="2">
    <source>
        <dbReference type="PROSITE-ProRule" id="PRU00708"/>
    </source>
</evidence>
<reference evidence="4 5" key="1">
    <citation type="submission" date="2017-06" db="EMBL/GenBank/DDBJ databases">
        <title>Ant-infecting Ophiocordyceps genomes reveal a high diversity of potential behavioral manipulation genes and a possible major role for enterotoxins.</title>
        <authorList>
            <person name="De Bekker C."/>
            <person name="Evans H.C."/>
            <person name="Brachmann A."/>
            <person name="Hughes D.P."/>
        </authorList>
    </citation>
    <scope>NUCLEOTIDE SEQUENCE [LARGE SCALE GENOMIC DNA]</scope>
    <source>
        <strain evidence="4 5">1348a</strain>
    </source>
</reference>
<evidence type="ECO:0000256" key="3">
    <source>
        <dbReference type="SAM" id="MobiDB-lite"/>
    </source>
</evidence>
<comment type="similarity">
    <text evidence="1">Belongs to the PPR family. P subfamily.</text>
</comment>
<comment type="caution">
    <text evidence="4">The sequence shown here is derived from an EMBL/GenBank/DDBJ whole genome shotgun (WGS) entry which is preliminary data.</text>
</comment>
<dbReference type="Gene3D" id="1.25.40.10">
    <property type="entry name" value="Tetratricopeptide repeat domain"/>
    <property type="match status" value="1"/>
</dbReference>
<dbReference type="EMBL" id="NJEU01000598">
    <property type="protein sequence ID" value="PHH72262.1"/>
    <property type="molecule type" value="Genomic_DNA"/>
</dbReference>
<organism evidence="4 5">
    <name type="scientific">Ophiocordyceps australis</name>
    <dbReference type="NCBI Taxonomy" id="1399860"/>
    <lineage>
        <taxon>Eukaryota</taxon>
        <taxon>Fungi</taxon>
        <taxon>Dikarya</taxon>
        <taxon>Ascomycota</taxon>
        <taxon>Pezizomycotina</taxon>
        <taxon>Sordariomycetes</taxon>
        <taxon>Hypocreomycetidae</taxon>
        <taxon>Hypocreales</taxon>
        <taxon>Ophiocordycipitaceae</taxon>
        <taxon>Ophiocordyceps</taxon>
    </lineage>
</organism>
<dbReference type="PANTHER" id="PTHR46128">
    <property type="entry name" value="MITOCHONDRIAL GROUP I INTRON SPLICING FACTOR CCM1"/>
    <property type="match status" value="1"/>
</dbReference>
<dbReference type="InterPro" id="IPR011990">
    <property type="entry name" value="TPR-like_helical_dom_sf"/>
</dbReference>
<dbReference type="Proteomes" id="UP000224854">
    <property type="component" value="Unassembled WGS sequence"/>
</dbReference>
<feature type="repeat" description="PPR" evidence="2">
    <location>
        <begin position="146"/>
        <end position="180"/>
    </location>
</feature>
<protein>
    <recommendedName>
        <fullName evidence="6">Pentacotripeptide-repeat region of PRORP domain-containing protein</fullName>
    </recommendedName>
</protein>
<feature type="compositionally biased region" description="Basic and acidic residues" evidence="3">
    <location>
        <begin position="635"/>
        <end position="645"/>
    </location>
</feature>
<dbReference type="Pfam" id="PF13041">
    <property type="entry name" value="PPR_2"/>
    <property type="match status" value="1"/>
</dbReference>
<keyword evidence="5" id="KW-1185">Reference proteome</keyword>
<feature type="region of interest" description="Disordered" evidence="3">
    <location>
        <begin position="57"/>
        <end position="103"/>
    </location>
</feature>
<feature type="region of interest" description="Disordered" evidence="3">
    <location>
        <begin position="628"/>
        <end position="650"/>
    </location>
</feature>
<name>A0A2C5YY28_9HYPO</name>
<dbReference type="NCBIfam" id="TIGR00756">
    <property type="entry name" value="PPR"/>
    <property type="match status" value="1"/>
</dbReference>
<gene>
    <name evidence="4" type="ORF">CDD82_6056</name>
</gene>
<feature type="compositionally biased region" description="Basic and acidic residues" evidence="3">
    <location>
        <begin position="68"/>
        <end position="84"/>
    </location>
</feature>
<evidence type="ECO:0008006" key="6">
    <source>
        <dbReference type="Google" id="ProtNLM"/>
    </source>
</evidence>
<evidence type="ECO:0000313" key="4">
    <source>
        <dbReference type="EMBL" id="PHH72262.1"/>
    </source>
</evidence>
<accession>A0A2C5YY28</accession>
<dbReference type="InterPro" id="IPR050872">
    <property type="entry name" value="PPR_P_subfamily"/>
</dbReference>
<dbReference type="OrthoDB" id="185373at2759"/>
<evidence type="ECO:0000256" key="1">
    <source>
        <dbReference type="ARBA" id="ARBA00007626"/>
    </source>
</evidence>
<dbReference type="PANTHER" id="PTHR46128:SF356">
    <property type="entry name" value="PENTACOTRIPEPTIDE-REPEAT REGION OF PRORP DOMAIN-CONTAINING PROTEIN"/>
    <property type="match status" value="1"/>
</dbReference>
<sequence length="700" mass="79876">MASSPLSFLTCLRQTRFTVAVADTLHTGATIVWAAPRTPFRHRLFATAVVSIEDAPRSLEKKKRKKRPVEADEAEKKKDKRPSEADEVDNEAGQRKTAALKRRVAKHMSRMDDPWHIGNQVERILANGGFDEALMLAQKFSARMQVVVSWNHLIDHLLKRQKIKEAIKLYNDMKKRAQLPNVQTYTIIFRGLAHSDHPKYAVDVALKHYNILLTDKRLSPNSTHLNACLNVCARAEDVDSMFLIAQTANDSTRAPTAYTYTIIFNALRAHALTELKEKSDINNKQKSKYLQDTVMNRAQDLWSEAVTKWRHGEIVLDERLVCAMGRIANLARHRNEKRHVFELLSLTMNIPNFTQQVELDPYRAEMQNISLPGSQPVPVPLSKSAFYVVPGKSTLSLILDTLTQTKDKTAGVKYWNLMVRHYGIIPDADNWLRMFYMLKEAKSSEDVTQVFDILPPDFLQVKMFRLALETAIRDNLNGNAFKNATTVMDCMLSLVKVPDVHALRLYLRASLVCHSSFRSMGCNGDLNKAKKAYGAQILAAINRIWEPYMMAYDYHFKMDGETSTVPGLRYNQQREVIALARRMFAACNKIMNEDLVEADALLQIRPIAAKLNRKIVIFYENREEKEPNLPASKLTKGEESIKLDNDENDDDNEVRLGSEFVWNTREIYQGTAFLESLEAQRSIIITKTFYNECCSTKAAI</sequence>
<dbReference type="PROSITE" id="PS51375">
    <property type="entry name" value="PPR"/>
    <property type="match status" value="1"/>
</dbReference>